<dbReference type="RefSeq" id="WP_368004715.1">
    <property type="nucleotide sequence ID" value="NZ_JAMXFF010000001.1"/>
</dbReference>
<feature type="binding site" evidence="9">
    <location>
        <position position="177"/>
    </location>
    <ligand>
        <name>substrate</name>
    </ligand>
</feature>
<feature type="binding site" evidence="9">
    <location>
        <position position="127"/>
    </location>
    <ligand>
        <name>substrate</name>
    </ligand>
</feature>
<dbReference type="EC" id="2.6.1.83" evidence="3 9"/>
<protein>
    <recommendedName>
        <fullName evidence="4 9">LL-diaminopimelate aminotransferase</fullName>
        <shortName evidence="9">DAP-AT</shortName>
        <shortName evidence="9">DAP-aminotransferase</shortName>
        <shortName evidence="9">LL-DAP-aminotransferase</shortName>
        <ecNumber evidence="3 9">2.6.1.83</ecNumber>
    </recommendedName>
</protein>
<keyword evidence="5 9" id="KW-0032">Aminotransferase</keyword>
<keyword evidence="6 9" id="KW-0808">Transferase</keyword>
<feature type="binding site" evidence="9">
    <location>
        <position position="127"/>
    </location>
    <ligand>
        <name>pyridoxal 5'-phosphate</name>
        <dbReference type="ChEBI" id="CHEBI:597326"/>
    </ligand>
</feature>
<feature type="binding site" evidence="9">
    <location>
        <position position="67"/>
    </location>
    <ligand>
        <name>pyridoxal 5'-phosphate</name>
        <dbReference type="ChEBI" id="CHEBI:597326"/>
    </ligand>
</feature>
<dbReference type="Pfam" id="PF00155">
    <property type="entry name" value="Aminotran_1_2"/>
    <property type="match status" value="1"/>
</dbReference>
<dbReference type="InterPro" id="IPR015422">
    <property type="entry name" value="PyrdxlP-dep_Trfase_small"/>
</dbReference>
<dbReference type="InterPro" id="IPR050881">
    <property type="entry name" value="LL-DAP_aminotransferase"/>
</dbReference>
<feature type="binding site" evidence="9">
    <location>
        <position position="247"/>
    </location>
    <ligand>
        <name>pyridoxal 5'-phosphate</name>
        <dbReference type="ChEBI" id="CHEBI:597326"/>
    </ligand>
</feature>
<comment type="similarity">
    <text evidence="9">Belongs to the class-I pyridoxal-phosphate-dependent aminotransferase family. LL-diaminopimelate aminotransferase subfamily.</text>
</comment>
<feature type="binding site" evidence="9">
    <location>
        <begin position="236"/>
        <end position="238"/>
    </location>
    <ligand>
        <name>pyridoxal 5'-phosphate</name>
        <dbReference type="ChEBI" id="CHEBI:597326"/>
    </ligand>
</feature>
<gene>
    <name evidence="9" type="primary">dapL</name>
    <name evidence="12" type="ORF">NG799_01300</name>
</gene>
<evidence type="ECO:0000256" key="4">
    <source>
        <dbReference type="ARBA" id="ARBA00018052"/>
    </source>
</evidence>
<feature type="binding site" evidence="9">
    <location>
        <position position="208"/>
    </location>
    <ligand>
        <name>pyridoxal 5'-phosphate</name>
        <dbReference type="ChEBI" id="CHEBI:597326"/>
    </ligand>
</feature>
<organism evidence="12 13">
    <name type="scientific">Laspinema palackyanum D2a</name>
    <dbReference type="NCBI Taxonomy" id="2953684"/>
    <lineage>
        <taxon>Bacteria</taxon>
        <taxon>Bacillati</taxon>
        <taxon>Cyanobacteriota</taxon>
        <taxon>Cyanophyceae</taxon>
        <taxon>Oscillatoriophycideae</taxon>
        <taxon>Oscillatoriales</taxon>
        <taxon>Laspinemataceae</taxon>
        <taxon>Laspinema</taxon>
        <taxon>Laspinema palackyanum</taxon>
    </lineage>
</organism>
<dbReference type="PANTHER" id="PTHR42832:SF3">
    <property type="entry name" value="L-GLUTAMINE--4-(METHYLSULFANYL)-2-OXOBUTANOATE AMINOTRANSFERASE"/>
    <property type="match status" value="1"/>
</dbReference>
<dbReference type="NCBIfam" id="NF006756">
    <property type="entry name" value="PRK09276.1"/>
    <property type="match status" value="1"/>
</dbReference>
<dbReference type="InterPro" id="IPR015421">
    <property type="entry name" value="PyrdxlP-dep_Trfase_major"/>
</dbReference>
<comment type="caution">
    <text evidence="12">The sequence shown here is derived from an EMBL/GenBank/DDBJ whole genome shotgun (WGS) entry which is preliminary data.</text>
</comment>
<evidence type="ECO:0000313" key="13">
    <source>
        <dbReference type="Proteomes" id="UP001525890"/>
    </source>
</evidence>
<dbReference type="InterPro" id="IPR004838">
    <property type="entry name" value="NHTrfase_class1_PyrdxlP-BS"/>
</dbReference>
<dbReference type="HAMAP" id="MF_01642">
    <property type="entry name" value="DapL_aminotrans_1"/>
    <property type="match status" value="1"/>
</dbReference>
<dbReference type="InterPro" id="IPR004839">
    <property type="entry name" value="Aminotransferase_I/II_large"/>
</dbReference>
<accession>A0ABT2MKG1</accession>
<evidence type="ECO:0000256" key="10">
    <source>
        <dbReference type="RuleBase" id="RU000481"/>
    </source>
</evidence>
<evidence type="ECO:0000256" key="2">
    <source>
        <dbReference type="ARBA" id="ARBA00004982"/>
    </source>
</evidence>
<feature type="binding site" evidence="9">
    <location>
        <position position="365"/>
    </location>
    <ligand>
        <name>substrate</name>
    </ligand>
</feature>
<name>A0ABT2MKG1_9CYAN</name>
<evidence type="ECO:0000256" key="6">
    <source>
        <dbReference type="ARBA" id="ARBA00022679"/>
    </source>
</evidence>
<evidence type="ECO:0000256" key="1">
    <source>
        <dbReference type="ARBA" id="ARBA00001933"/>
    </source>
</evidence>
<evidence type="ECO:0000259" key="11">
    <source>
        <dbReference type="Pfam" id="PF00155"/>
    </source>
</evidence>
<dbReference type="PANTHER" id="PTHR42832">
    <property type="entry name" value="AMINO ACID AMINOTRANSFERASE"/>
    <property type="match status" value="1"/>
</dbReference>
<dbReference type="GO" id="GO:0008483">
    <property type="term" value="F:transaminase activity"/>
    <property type="evidence" value="ECO:0007669"/>
    <property type="project" value="UniProtKB-KW"/>
</dbReference>
<feature type="binding site" evidence="9">
    <location>
        <position position="38"/>
    </location>
    <ligand>
        <name>substrate</name>
    </ligand>
</feature>
<comment type="cofactor">
    <cofactor evidence="1 9 10">
        <name>pyridoxal 5'-phosphate</name>
        <dbReference type="ChEBI" id="CHEBI:597326"/>
    </cofactor>
</comment>
<dbReference type="EMBL" id="JAMXFF010000001">
    <property type="protein sequence ID" value="MCT7964967.1"/>
    <property type="molecule type" value="Genomic_DNA"/>
</dbReference>
<evidence type="ECO:0000256" key="8">
    <source>
        <dbReference type="ARBA" id="ARBA00051934"/>
    </source>
</evidence>
<comment type="caution">
    <text evidence="9">Lacks conserved residue(s) required for the propagation of feature annotation.</text>
</comment>
<proteinExistence type="inferred from homology"/>
<comment type="pathway">
    <text evidence="2 9">Amino-acid biosynthesis; L-lysine biosynthesis via DAP pathway; LL-2,6-diaminopimelate from (S)-tetrahydrodipicolinate (aminotransferase route): step 1/1.</text>
</comment>
<dbReference type="InterPro" id="IPR019942">
    <property type="entry name" value="DapL/ALD1"/>
</dbReference>
<evidence type="ECO:0000256" key="5">
    <source>
        <dbReference type="ARBA" id="ARBA00022576"/>
    </source>
</evidence>
<keyword evidence="13" id="KW-1185">Reference proteome</keyword>
<comment type="subunit">
    <text evidence="9">Homodimer.</text>
</comment>
<dbReference type="Gene3D" id="3.40.640.10">
    <property type="entry name" value="Type I PLP-dependent aspartate aminotransferase-like (Major domain)"/>
    <property type="match status" value="1"/>
</dbReference>
<feature type="domain" description="Aminotransferase class I/classII large" evidence="11">
    <location>
        <begin position="31"/>
        <end position="380"/>
    </location>
</feature>
<dbReference type="InterPro" id="IPR015424">
    <property type="entry name" value="PyrdxlP-dep_Trfase"/>
</dbReference>
<dbReference type="Proteomes" id="UP001525890">
    <property type="component" value="Unassembled WGS sequence"/>
</dbReference>
<reference evidence="12 13" key="1">
    <citation type="journal article" date="2022" name="Front. Microbiol.">
        <title>High genomic differentiation and limited gene flow indicate recent cryptic speciation within the genus Laspinema (cyanobacteria).</title>
        <authorList>
            <person name="Stanojkovic A."/>
            <person name="Skoupy S."/>
            <person name="Skaloud P."/>
            <person name="Dvorak P."/>
        </authorList>
    </citation>
    <scope>NUCLEOTIDE SEQUENCE [LARGE SCALE GENOMIC DNA]</scope>
    <source>
        <strain evidence="12 13">D2a</strain>
    </source>
</reference>
<dbReference type="CDD" id="cd00609">
    <property type="entry name" value="AAT_like"/>
    <property type="match status" value="1"/>
</dbReference>
<dbReference type="PROSITE" id="PS00105">
    <property type="entry name" value="AA_TRANSFER_CLASS_1"/>
    <property type="match status" value="1"/>
</dbReference>
<evidence type="ECO:0000313" key="12">
    <source>
        <dbReference type="EMBL" id="MCT7964967.1"/>
    </source>
</evidence>
<feature type="binding site" evidence="9">
    <location>
        <position position="177"/>
    </location>
    <ligand>
        <name>pyridoxal 5'-phosphate</name>
        <dbReference type="ChEBI" id="CHEBI:597326"/>
    </ligand>
</feature>
<evidence type="ECO:0000256" key="9">
    <source>
        <dbReference type="HAMAP-Rule" id="MF_01642"/>
    </source>
</evidence>
<dbReference type="Gene3D" id="3.90.1150.10">
    <property type="entry name" value="Aspartate Aminotransferase, domain 1"/>
    <property type="match status" value="1"/>
</dbReference>
<comment type="function">
    <text evidence="9">Involved in the synthesis of meso-diaminopimelate (m-DAP or DL-DAP), required for both lysine and peptidoglycan biosynthesis. Catalyzes the direct conversion of tetrahydrodipicolinate to LL-diaminopimelate.</text>
</comment>
<keyword evidence="7 9" id="KW-0663">Pyridoxal phosphate</keyword>
<evidence type="ECO:0000256" key="3">
    <source>
        <dbReference type="ARBA" id="ARBA00013138"/>
    </source>
</evidence>
<dbReference type="SUPFAM" id="SSF53383">
    <property type="entry name" value="PLP-dependent transferases"/>
    <property type="match status" value="1"/>
</dbReference>
<evidence type="ECO:0000256" key="7">
    <source>
        <dbReference type="ARBA" id="ARBA00022898"/>
    </source>
</evidence>
<feature type="binding site" evidence="9">
    <location>
        <position position="13"/>
    </location>
    <ligand>
        <name>substrate</name>
    </ligand>
</feature>
<feature type="modified residue" description="N6-(pyridoxal phosphate)lysine" evidence="9">
    <location>
        <position position="239"/>
    </location>
</feature>
<comment type="catalytic activity">
    <reaction evidence="8 9">
        <text>(2S,6S)-2,6-diaminopimelate + 2-oxoglutarate = (S)-2,3,4,5-tetrahydrodipicolinate + L-glutamate + H2O + H(+)</text>
        <dbReference type="Rhea" id="RHEA:23988"/>
        <dbReference type="ChEBI" id="CHEBI:15377"/>
        <dbReference type="ChEBI" id="CHEBI:15378"/>
        <dbReference type="ChEBI" id="CHEBI:16810"/>
        <dbReference type="ChEBI" id="CHEBI:16845"/>
        <dbReference type="ChEBI" id="CHEBI:29985"/>
        <dbReference type="ChEBI" id="CHEBI:57609"/>
        <dbReference type="EC" id="2.6.1.83"/>
    </reaction>
</comment>
<sequence>MQFAKRLEKIPPYLFAEIDRKRNELIAKGIDIINMGVGDPDKPTPAHILQAMHEAIEDPETHNYPPYQGTQEFREAAVQWMEKRFGVKGLDPDLEIVSSIGSKEAIHNTFLAFVEPGDYTLIPDPGYPVYRSSTLFAGGEPYPMPLTPEREFLPDLEAIPEAVARQTKLLWINYPSNPTGAIASLEFFEKLVAFCRKHDILLCHDHAYAEMAYDGYKPPSVLEVPGAKDVTLEFHSLSKAYNMTGWRIGFAVGNAKGIQGLRQVKSNVDSGVFKAIQRAAIAGFSTTEEELQSVISVYQNRRDILIQGLQSLGWPISPPKATLYVWTPVPPGYSSAEFVTLLLEKCGIIVPPGNGYGAAGEGFFRIALTLTEERIIEGIHRMKDAGIRYQ</sequence>